<reference evidence="2" key="1">
    <citation type="submission" date="2022-10" db="EMBL/GenBank/DDBJ databases">
        <authorList>
            <person name="Chen Y."/>
            <person name="Dougan E. K."/>
            <person name="Chan C."/>
            <person name="Rhodes N."/>
            <person name="Thang M."/>
        </authorList>
    </citation>
    <scope>NUCLEOTIDE SEQUENCE</scope>
</reference>
<dbReference type="Proteomes" id="UP001152797">
    <property type="component" value="Unassembled WGS sequence"/>
</dbReference>
<feature type="chain" id="PRO_5043270518" evidence="1">
    <location>
        <begin position="19"/>
        <end position="628"/>
    </location>
</feature>
<organism evidence="2">
    <name type="scientific">Cladocopium goreaui</name>
    <dbReference type="NCBI Taxonomy" id="2562237"/>
    <lineage>
        <taxon>Eukaryota</taxon>
        <taxon>Sar</taxon>
        <taxon>Alveolata</taxon>
        <taxon>Dinophyceae</taxon>
        <taxon>Suessiales</taxon>
        <taxon>Symbiodiniaceae</taxon>
        <taxon>Cladocopium</taxon>
    </lineage>
</organism>
<dbReference type="EMBL" id="CAMXCT030001668">
    <property type="protein sequence ID" value="CAL4779398.1"/>
    <property type="molecule type" value="Genomic_DNA"/>
</dbReference>
<dbReference type="EMBL" id="CAMXCT020001668">
    <property type="protein sequence ID" value="CAL1145461.1"/>
    <property type="molecule type" value="Genomic_DNA"/>
</dbReference>
<accession>A0A9P1CIM5</accession>
<dbReference type="AlphaFoldDB" id="A0A9P1CIM5"/>
<evidence type="ECO:0000313" key="2">
    <source>
        <dbReference type="EMBL" id="CAI3992086.1"/>
    </source>
</evidence>
<evidence type="ECO:0000256" key="1">
    <source>
        <dbReference type="SAM" id="SignalP"/>
    </source>
</evidence>
<feature type="signal peptide" evidence="1">
    <location>
        <begin position="1"/>
        <end position="18"/>
    </location>
</feature>
<keyword evidence="1" id="KW-0732">Signal</keyword>
<sequence>MAVAIRVLLFLLLLSASAEPTASAVAGPAVSAWEKWMDRLITCAVTCLVLAAWRGSGAKEPKETPLPAPVAEGTRAGWLMQDLEKFERLTKQQIGSDNPRFAETLDEALSFVRVLCVGMSAFDCSSRVVQHDTDSPVLVVQTNGKLFGDFATRSRIPFNVISDDEVTFQVQGSPPSGDCPFRCSCHAPCFGPASRSSKDGQPLGGAWAQVTVELDGQVLTLDAAAQVHARQVDLAQFPGKPIVYVPKNDVSSVPLRGAVAVLSEKFKPGTMSDGALLQGAYQAGADAVIKIGGGGAMLYSVPDPSEIPCFAISEDDGKKLCSALEVSRSAKVKELKVNDRRQKLQAERWNYGKVWLHFSGLYLQSVDWDGPLCEVAQEARASPEALVYEDYFEVYQTTREVDPRLGLDRSKLRRMMESAWSQLGRIGLTKNASMIGKLLALGAQRCKLKVNYMKFHPAESFTGTACAMLLSPHKSGFKQKPASDSLVQAWVAHEAVYLALMGHFTKLIDYMAPSLWNLIKCMNGEFFGWEADAGKIRKLFTACSGPVGPVPREVWQQRDPTWRITDERNAVGMVVRTQGRLLWSKDAANTAAPNSTTLPKCGATTTAPRRSMMDFMGRMAQKICCCSL</sequence>
<proteinExistence type="predicted"/>
<keyword evidence="4" id="KW-1185">Reference proteome</keyword>
<gene>
    <name evidence="2" type="ORF">C1SCF055_LOCUS18941</name>
</gene>
<name>A0A9P1CIM5_9DINO</name>
<comment type="caution">
    <text evidence="2">The sequence shown here is derived from an EMBL/GenBank/DDBJ whole genome shotgun (WGS) entry which is preliminary data.</text>
</comment>
<evidence type="ECO:0000313" key="4">
    <source>
        <dbReference type="Proteomes" id="UP001152797"/>
    </source>
</evidence>
<dbReference type="EMBL" id="CAMXCT010001668">
    <property type="protein sequence ID" value="CAI3992086.1"/>
    <property type="molecule type" value="Genomic_DNA"/>
</dbReference>
<evidence type="ECO:0000313" key="3">
    <source>
        <dbReference type="EMBL" id="CAL1145461.1"/>
    </source>
</evidence>
<reference evidence="3" key="2">
    <citation type="submission" date="2024-04" db="EMBL/GenBank/DDBJ databases">
        <authorList>
            <person name="Chen Y."/>
            <person name="Shah S."/>
            <person name="Dougan E. K."/>
            <person name="Thang M."/>
            <person name="Chan C."/>
        </authorList>
    </citation>
    <scope>NUCLEOTIDE SEQUENCE [LARGE SCALE GENOMIC DNA]</scope>
</reference>
<protein>
    <submittedName>
        <fullName evidence="2">Uncharacterized protein</fullName>
    </submittedName>
</protein>